<dbReference type="EMBL" id="LBVO01000065">
    <property type="protein sequence ID" value="KKQ86634.1"/>
    <property type="molecule type" value="Genomic_DNA"/>
</dbReference>
<protein>
    <recommendedName>
        <fullName evidence="3">GxxExxY protein</fullName>
    </recommendedName>
</protein>
<dbReference type="AlphaFoldDB" id="A0A0G0NL85"/>
<evidence type="ECO:0000313" key="2">
    <source>
        <dbReference type="Proteomes" id="UP000033934"/>
    </source>
</evidence>
<evidence type="ECO:0000313" key="1">
    <source>
        <dbReference type="EMBL" id="KKQ86634.1"/>
    </source>
</evidence>
<reference evidence="1 2" key="1">
    <citation type="journal article" date="2015" name="Nature">
        <title>rRNA introns, odd ribosomes, and small enigmatic genomes across a large radiation of phyla.</title>
        <authorList>
            <person name="Brown C.T."/>
            <person name="Hug L.A."/>
            <person name="Thomas B.C."/>
            <person name="Sharon I."/>
            <person name="Castelle C.J."/>
            <person name="Singh A."/>
            <person name="Wilkins M.J."/>
            <person name="Williams K.H."/>
            <person name="Banfield J.F."/>
        </authorList>
    </citation>
    <scope>NUCLEOTIDE SEQUENCE [LARGE SCALE GENOMIC DNA]</scope>
</reference>
<dbReference type="NCBIfam" id="TIGR04256">
    <property type="entry name" value="GxxExxY"/>
    <property type="match status" value="1"/>
</dbReference>
<dbReference type="Gene3D" id="3.40.91.30">
    <property type="match status" value="1"/>
</dbReference>
<evidence type="ECO:0008006" key="3">
    <source>
        <dbReference type="Google" id="ProtNLM"/>
    </source>
</evidence>
<accession>A0A0G0NL85</accession>
<dbReference type="Pfam" id="PF13366">
    <property type="entry name" value="PDDEXK_3"/>
    <property type="match status" value="1"/>
</dbReference>
<proteinExistence type="predicted"/>
<organism evidence="1 2">
    <name type="scientific">Berkelbacteria bacterium GW2011_GWA2_38_9</name>
    <dbReference type="NCBI Taxonomy" id="1618334"/>
    <lineage>
        <taxon>Bacteria</taxon>
        <taxon>Candidatus Berkelbacteria</taxon>
    </lineage>
</organism>
<sequence>MLNKGELLYKELSYNLVGCFIEVRKNFGPGHKEKFYQEALAEELKANSINYEREKSISIYHPKTGKKMPSGYRPDFIIENTIIVELKAQPFIPKKVIDQLYDYLRNSKYELGYFVNFAADKLESKRVIYTNDQKSWLT</sequence>
<dbReference type="Proteomes" id="UP000033934">
    <property type="component" value="Unassembled WGS sequence"/>
</dbReference>
<dbReference type="InterPro" id="IPR026350">
    <property type="entry name" value="GxxExxY"/>
</dbReference>
<name>A0A0G0NL85_9BACT</name>
<comment type="caution">
    <text evidence="1">The sequence shown here is derived from an EMBL/GenBank/DDBJ whole genome shotgun (WGS) entry which is preliminary data.</text>
</comment>
<gene>
    <name evidence="1" type="ORF">UT11_C0065G0002</name>
</gene>